<name>A0ABY5MHU4_9HYPH</name>
<evidence type="ECO:0000256" key="4">
    <source>
        <dbReference type="ARBA" id="ARBA00023157"/>
    </source>
</evidence>
<evidence type="ECO:0000313" key="10">
    <source>
        <dbReference type="Proteomes" id="UP001342418"/>
    </source>
</evidence>
<dbReference type="InterPro" id="IPR005746">
    <property type="entry name" value="Thioredoxin"/>
</dbReference>
<dbReference type="PANTHER" id="PTHR45663">
    <property type="entry name" value="GEO12009P1"/>
    <property type="match status" value="1"/>
</dbReference>
<dbReference type="NCBIfam" id="TIGR01068">
    <property type="entry name" value="thioredoxin"/>
    <property type="match status" value="1"/>
</dbReference>
<dbReference type="PRINTS" id="PR00421">
    <property type="entry name" value="THIOREDOXIN"/>
</dbReference>
<protein>
    <recommendedName>
        <fullName evidence="6">Thioredoxin</fullName>
    </recommendedName>
</protein>
<dbReference type="Gene3D" id="3.40.30.10">
    <property type="entry name" value="Glutaredoxin"/>
    <property type="match status" value="1"/>
</dbReference>
<evidence type="ECO:0000313" key="9">
    <source>
        <dbReference type="EMBL" id="UUP17565.1"/>
    </source>
</evidence>
<accession>A0ABY5MHU4</accession>
<organism evidence="9 10">
    <name type="scientific">Nitratireductor thuwali</name>
    <dbReference type="NCBI Taxonomy" id="2267699"/>
    <lineage>
        <taxon>Bacteria</taxon>
        <taxon>Pseudomonadati</taxon>
        <taxon>Pseudomonadota</taxon>
        <taxon>Alphaproteobacteria</taxon>
        <taxon>Hyphomicrobiales</taxon>
        <taxon>Phyllobacteriaceae</taxon>
        <taxon>Nitratireductor</taxon>
    </lineage>
</organism>
<dbReference type="InterPro" id="IPR013766">
    <property type="entry name" value="Thioredoxin_domain"/>
</dbReference>
<comment type="similarity">
    <text evidence="1">Belongs to the thioredoxin family.</text>
</comment>
<dbReference type="Pfam" id="PF00085">
    <property type="entry name" value="Thioredoxin"/>
    <property type="match status" value="1"/>
</dbReference>
<dbReference type="PANTHER" id="PTHR45663:SF11">
    <property type="entry name" value="GEO12009P1"/>
    <property type="match status" value="1"/>
</dbReference>
<keyword evidence="3" id="KW-0249">Electron transport</keyword>
<gene>
    <name evidence="9" type="primary">trxA</name>
    <name evidence="9" type="ORF">NTH_02035</name>
</gene>
<keyword evidence="2" id="KW-0813">Transport</keyword>
<keyword evidence="5" id="KW-0676">Redox-active center</keyword>
<evidence type="ECO:0000256" key="7">
    <source>
        <dbReference type="SAM" id="MobiDB-lite"/>
    </source>
</evidence>
<keyword evidence="4" id="KW-1015">Disulfide bond</keyword>
<dbReference type="EMBL" id="CP030941">
    <property type="protein sequence ID" value="UUP17565.1"/>
    <property type="molecule type" value="Genomic_DNA"/>
</dbReference>
<dbReference type="Pfam" id="PF14561">
    <property type="entry name" value="TPR_20"/>
    <property type="match status" value="1"/>
</dbReference>
<sequence length="335" mass="35407">MSTRDNPYAVPGDTAGGTMRAGVDFGAPEQSRTPGRPSLLDLENGPVAEGLIKEASTASFTADVIQESRRQPVLVDFWAPWCGPCKQLTPVLEQAVRQAGGKVRLVKMNIDEHPAIAGQLGIQSIPAVIAFKDGQPVDGFMGAVPESQIKQFIDKLGGGGDRIGEALETAKAAADEGDSQTAAQIYSAILQEEPDQVDALAGLAGLLFDAGQADKAAALLDRVPAAKSDAPAVAAIRARMALAEQVAALGDPEALAARLEADPDDHQARFDLALIANAQGRREEAAEHLLHIIRKDRSWNDDAARAKLLELFEAWGPGDPATLSARRRLSSLLFS</sequence>
<dbReference type="InterPro" id="IPR011990">
    <property type="entry name" value="TPR-like_helical_dom_sf"/>
</dbReference>
<dbReference type="InterPro" id="IPR017937">
    <property type="entry name" value="Thioredoxin_CS"/>
</dbReference>
<evidence type="ECO:0000256" key="6">
    <source>
        <dbReference type="NCBIfam" id="TIGR01068"/>
    </source>
</evidence>
<keyword evidence="10" id="KW-1185">Reference proteome</keyword>
<dbReference type="PROSITE" id="PS00194">
    <property type="entry name" value="THIOREDOXIN_1"/>
    <property type="match status" value="1"/>
</dbReference>
<dbReference type="Gene3D" id="1.25.40.10">
    <property type="entry name" value="Tetratricopeptide repeat domain"/>
    <property type="match status" value="2"/>
</dbReference>
<dbReference type="RefSeq" id="WP_338529884.1">
    <property type="nucleotide sequence ID" value="NZ_CP030941.1"/>
</dbReference>
<dbReference type="Pfam" id="PF14559">
    <property type="entry name" value="TPR_19"/>
    <property type="match status" value="1"/>
</dbReference>
<evidence type="ECO:0000256" key="1">
    <source>
        <dbReference type="ARBA" id="ARBA00008987"/>
    </source>
</evidence>
<evidence type="ECO:0000256" key="3">
    <source>
        <dbReference type="ARBA" id="ARBA00022982"/>
    </source>
</evidence>
<reference evidence="9 10" key="1">
    <citation type="submission" date="2018-07" db="EMBL/GenBank/DDBJ databases">
        <title>Genome sequence of Nitratireductor thuwali#1536.</title>
        <authorList>
            <person name="Michoud G."/>
            <person name="Merlino G."/>
            <person name="Sefrji F.O."/>
            <person name="Daffonchio D."/>
        </authorList>
    </citation>
    <scope>NUCLEOTIDE SEQUENCE [LARGE SCALE GENOMIC DNA]</scope>
    <source>
        <strain evidence="10">Nit1536</strain>
    </source>
</reference>
<evidence type="ECO:0000256" key="2">
    <source>
        <dbReference type="ARBA" id="ARBA00022448"/>
    </source>
</evidence>
<dbReference type="PROSITE" id="PS51352">
    <property type="entry name" value="THIOREDOXIN_2"/>
    <property type="match status" value="1"/>
</dbReference>
<proteinExistence type="inferred from homology"/>
<evidence type="ECO:0000256" key="5">
    <source>
        <dbReference type="ARBA" id="ARBA00023284"/>
    </source>
</evidence>
<dbReference type="SUPFAM" id="SSF52833">
    <property type="entry name" value="Thioredoxin-like"/>
    <property type="match status" value="1"/>
</dbReference>
<dbReference type="InterPro" id="IPR036249">
    <property type="entry name" value="Thioredoxin-like_sf"/>
</dbReference>
<dbReference type="SUPFAM" id="SSF48452">
    <property type="entry name" value="TPR-like"/>
    <property type="match status" value="1"/>
</dbReference>
<evidence type="ECO:0000259" key="8">
    <source>
        <dbReference type="PROSITE" id="PS51352"/>
    </source>
</evidence>
<dbReference type="Proteomes" id="UP001342418">
    <property type="component" value="Chromosome"/>
</dbReference>
<feature type="region of interest" description="Disordered" evidence="7">
    <location>
        <begin position="1"/>
        <end position="38"/>
    </location>
</feature>
<dbReference type="CDD" id="cd02947">
    <property type="entry name" value="TRX_family"/>
    <property type="match status" value="1"/>
</dbReference>
<feature type="domain" description="Thioredoxin" evidence="8">
    <location>
        <begin position="23"/>
        <end position="158"/>
    </location>
</feature>